<keyword evidence="3" id="KW-1185">Reference proteome</keyword>
<dbReference type="EMBL" id="CAUYUJ010016546">
    <property type="protein sequence ID" value="CAK0866529.1"/>
    <property type="molecule type" value="Genomic_DNA"/>
</dbReference>
<accession>A0ABN9V3A6</accession>
<proteinExistence type="predicted"/>
<feature type="compositionally biased region" description="Polar residues" evidence="1">
    <location>
        <begin position="230"/>
        <end position="244"/>
    </location>
</feature>
<feature type="region of interest" description="Disordered" evidence="1">
    <location>
        <begin position="222"/>
        <end position="256"/>
    </location>
</feature>
<sequence length="1683" mass="185151">MDRQRRSQGITVEENLGQRILPLVLSQRGDGPKASDWDSVTAFPGTLAPMPNVALLDACTGTILEHSAPTEGARLGAAFLMRMLQLHFAKAAIGATKKAMKLVLADPSRHGGHMPADVPTDTMATAGTVELRQHVADTKAEFLDAFAELENSMGMLSRSIKGGRESMNKAREQETGMAGGARSPAQGKWTCGQCGCRKNKSILWHCKQRKALRKALQQPVGDWGAAQRPKVQQQPTLPLRSGSQFEHAAGGGAGAATSELRELENLVRTPQKLGDTEGACHDLKCWQGNVNKACATFEHLQKELEVQKQKCEWSTDERDEADRRAQHLQAAPKEALIASFGEVQKKADAFKLEHHEQLKRTSECILLTCRRGWTQPRLLPRSSKLTDMEQGSIRSLACEALWTHERAGQAGRPSFQTTGVGVPSEGAGGTGNWDFRAFQAGRGRSQTRQSLPGERAPWDARGARMREPNHLPVASPLCCYRFFCFLKDLMHLLERKGVAPAVFGPVPARSLSDARVGANRGGRLATINNCGWQFYGGNPRAPPSPENIAQWLRQGILVKQVTGVLPGVLLRFELDLSALLAFLAALQGCAGERAQWAWPWHGEDEGRPLAPLNATALPAQREAGARGDRWRALLERAAPPPRGPEAEAARRLVRQVSRGVDVMHELDSPVARAAAEAPRDCLGTGGGNFTLGYLPEDLDYYAPFSCELGLEEGGAVGLDVDGPADTTMQGLELALARSADWEIQAGRAVAEHELIREEVRRLEDAWLSEAAVGRPNKERLYTGAALEDFKRRLERVKGPQYARGWGHHVIVDLEEEGKAYADVVKANSRVVMEAWQDWLVNPTWRLAAKFVGVLRTRVDSVVSELDRQRVVMDKIRDEMDTARELLSEGLRFCSFVDVDNFNAAIMDTVKRILEFQPFGKWSIAGKIIKKLKAAKDFKRIVKESVQALFLEATLDTHDDDDFDGEGVGPATMRYLQLYSQGRADSNLMSVFIDEVTKDVHEQLADELRVEFAKEVAHAMKTRLAERKGRRVVADDGKTLTQMLKEFREQFEFSLFSENPEARRLKDLRNYKVNQYVNSLEPFTKSCIDEDGKCVQAADSQCPIGCHAQIGQASQTFPCWQFVACNLHNKKDILPVFSPDVDTLEGIVRHNHGEREFQQKLVQASTTTKGFRMMAKAIKMAIPRAGDSTEFKVTLAVPILSTGFFVTVGLEGKAMRGRQGWSRVAREEYVQVRLVCHLGGKLDMLVAKVGAKMSFRATAGSYGPGETGVDRAMMIIWYMLYNRFKVFGNKWDLHKWFSREPKLRLADWWAGSYGSPLERKSVKAEAKAAAYEEILFLNEADKAWGECEIDYAAMAEAGILVASLGVGAGRGSLMSYTRSTMLTELGDMFARPVVNATYAKRRRKWDGDVTPTTSYHFDFKTTLAFIGFKGYYWSHSAQDAIWKIKVSSSLTLPGAAGEIETMIGKMLRSVMGFMNFARSLYTKLSLWMQKKTGTIDSEAALHAAEGISLVNTPLADLELQQGGATAARKAPSSPLDAVVIGDTVESLIVDSLRGALGLEDGATPEFAPPPAGSGLAYSLYLEGYKGWAYDDTGRPVRKPPLTLFRMEVEHTIGGTVNLGVLNTELTNTHPLFHIGVQLHETNWSKWCLVGGALGSLGGLDCLGIGSASRSARGHPTGQAGTAHA</sequence>
<organism evidence="2 3">
    <name type="scientific">Prorocentrum cordatum</name>
    <dbReference type="NCBI Taxonomy" id="2364126"/>
    <lineage>
        <taxon>Eukaryota</taxon>
        <taxon>Sar</taxon>
        <taxon>Alveolata</taxon>
        <taxon>Dinophyceae</taxon>
        <taxon>Prorocentrales</taxon>
        <taxon>Prorocentraceae</taxon>
        <taxon>Prorocentrum</taxon>
    </lineage>
</organism>
<reference evidence="2" key="1">
    <citation type="submission" date="2023-10" db="EMBL/GenBank/DDBJ databases">
        <authorList>
            <person name="Chen Y."/>
            <person name="Shah S."/>
            <person name="Dougan E. K."/>
            <person name="Thang M."/>
            <person name="Chan C."/>
        </authorList>
    </citation>
    <scope>NUCLEOTIDE SEQUENCE [LARGE SCALE GENOMIC DNA]</scope>
</reference>
<evidence type="ECO:0000313" key="3">
    <source>
        <dbReference type="Proteomes" id="UP001189429"/>
    </source>
</evidence>
<name>A0ABN9V3A6_9DINO</name>
<gene>
    <name evidence="2" type="ORF">PCOR1329_LOCUS53687</name>
</gene>
<evidence type="ECO:0000256" key="1">
    <source>
        <dbReference type="SAM" id="MobiDB-lite"/>
    </source>
</evidence>
<protein>
    <submittedName>
        <fullName evidence="2">Uncharacterized protein</fullName>
    </submittedName>
</protein>
<dbReference type="Proteomes" id="UP001189429">
    <property type="component" value="Unassembled WGS sequence"/>
</dbReference>
<comment type="caution">
    <text evidence="2">The sequence shown here is derived from an EMBL/GenBank/DDBJ whole genome shotgun (WGS) entry which is preliminary data.</text>
</comment>
<evidence type="ECO:0000313" key="2">
    <source>
        <dbReference type="EMBL" id="CAK0866529.1"/>
    </source>
</evidence>